<feature type="region of interest" description="Disordered" evidence="6">
    <location>
        <begin position="327"/>
        <end position="368"/>
    </location>
</feature>
<evidence type="ECO:0000256" key="6">
    <source>
        <dbReference type="SAM" id="MobiDB-lite"/>
    </source>
</evidence>
<keyword evidence="1 5" id="KW-0540">Nuclease</keyword>
<dbReference type="GO" id="GO:0017108">
    <property type="term" value="F:5'-flap endonuclease activity"/>
    <property type="evidence" value="ECO:0007669"/>
    <property type="project" value="TreeGrafter"/>
</dbReference>
<feature type="region of interest" description="Disordered" evidence="6">
    <location>
        <begin position="1287"/>
        <end position="1325"/>
    </location>
</feature>
<comment type="subcellular location">
    <subcellularLocation>
        <location evidence="5">Nucleus</location>
    </subcellularLocation>
</comment>
<sequence>MSFVSDEESVVERPPAPFAAPSHPTDPFLNPRRSAAVAPTQPRPDRDVTAVSALPAVSVTSRVAAKRPRPSAPTAAPDASAVESNNSASGRPQARKARPTTTTRLGSLGSIVAGSAGEFDRTSEGNESAFADHAGTEGASNGILQDGGDSSDEGERDVEEKAFLAAASATVPDGHGASSAATPHPWLVTDAFHVSLWYVLRYAGSALSTADLWACRALLSLTAVMPPLPSPPLPTEDKKTAFVDDTNVSSLPLDGTAESKSLRATPSGAWTWTGTEESELLLRLILRKPHGFTGRHLEARYGDWLHMQPTLTALTERRFLWWPSSSASVASPTDKKGNNKAAAPHRSPVDVESEALAAPSPPHDARALRSTSLCSTPMMEEYDGTRVARMLLQGGAVGAARQADEPAGGLCFVSEELVRVLHAVRSTELRLFLTALRHGCKAHATREALTDDLPPLVSRQTPKNAKNGAGEDNASVKSSNAGRVGEGVSPLKDHHGSFNEPIYKNMPLGDNSLYDAIPGRKQDMIRYAMERRYSLWAPTSPAVVTGASSDTAAKTSTVAATSRSSAAGGGGGGDTVQNNNNRDGQQGRSTRRNGGAAAGQFTEQSSASDYKGALFVRRCFRDVEDEALLVARCWDTHVGPVYAPHAGLKAHLVWVTEIFHVLTANGGAGVVGQQKLKPLAATMAVAAPPTLLMLRPQLLLLLQSLQSARQKRRQAAPSPATGEHEARKGPSLRATPASAAAAEESDETTVSADVNRVPYALLPRWFTAPVTPQAASSSSLTCTSALTEKKTAKASTNSHKLDRPPIMLNDELSDEEIISSTRSFHVPDTDEDGNSRSGVTCGVPPPVQLFGTTPMLLEYRAALHAHRALYDVTDGAASAAQRFRGRNEAFVSHMYNKVIGAVRAGVAAVQRHPLKHSSSPTPPSDAARFVSPFPPLSTARQQASVSLDSILYARGNHAEHLLVFTPLYRWFSCLELLYQVLQSAHRYAEANECLRFLLYEPVYVLHHMPELGGGPSTLAAREAARASRGLSPVTYAFRYKTHKRGEWLSRLAHNMVHLKRYTEALTFLEEAQTGFRELTGKITEIAKLKAPFADPTNETAAALCGVLTGTSWDESMLPVTVQRRGRMLRVLWSSLASTATASDDDKGSNAASSSYPCSLALYHAVWEYIRDRYCRRHDRLELERLLAMLHRRLRRWTPLAAHSQLATRQLTDVAVQRVRGVRDALDCMLWREPSENTPVIGGARGATAQAISGAGAAVQAPNSSRRPALPVELFVLEHFLKKWNQPDPNERLSSVTRKRQRDNEARTVDHAAGAEERNHPTNRSGGRGVWCGAHCEGRWIRCLAHALLWDCYWAYPSVSRQKADAPPATRQVDGPCAADHDLLWLSAFQDGPLDVITPVNFLLRRRAFIADRIAQLERCSREELQSWVAAHIKTGGEEHAQQRGASTLSKEAAIRQEYSKTGSLESGLPRAGDADVEAESYTEEEEESEEEIVGRGGTRGFGSAKSAANPKGDVRGSIGTSTIPEAWKVPVGSLPLLDILRVLPLPPLWRLLRCLYLSPVTEGVPLRFSGFPDLVFWRCHGEAERDLDQTMKLSDALNGSSAHATRTVPASISNNASSPSLFCLMEVKSPSDTLSTKQISVNDILCRCGFQVCVLRVDAVHDNGEPVSAKKLR</sequence>
<feature type="domain" description="VRR-NUC" evidence="7">
    <location>
        <begin position="1567"/>
        <end position="1658"/>
    </location>
</feature>
<feature type="region of interest" description="Disordered" evidence="6">
    <location>
        <begin position="1"/>
        <end position="158"/>
    </location>
</feature>
<dbReference type="OrthoDB" id="76364at2759"/>
<dbReference type="VEuPathDB" id="TriTrypDB:LpyrH10_06_0080"/>
<dbReference type="GeneID" id="26903929"/>
<evidence type="ECO:0000259" key="7">
    <source>
        <dbReference type="Pfam" id="PF08774"/>
    </source>
</evidence>
<dbReference type="PANTHER" id="PTHR15749">
    <property type="entry name" value="FANCONI-ASSOCIATED NUCLEASE 1"/>
    <property type="match status" value="1"/>
</dbReference>
<feature type="compositionally biased region" description="Acidic residues" evidence="6">
    <location>
        <begin position="1474"/>
        <end position="1491"/>
    </location>
</feature>
<evidence type="ECO:0000313" key="9">
    <source>
        <dbReference type="Proteomes" id="UP000037923"/>
    </source>
</evidence>
<reference evidence="8 9" key="1">
    <citation type="submission" date="2015-07" db="EMBL/GenBank/DDBJ databases">
        <title>High-quality genome of monoxenous trypanosomatid Leptomonas pyrrhocoris.</title>
        <authorList>
            <person name="Flegontov P."/>
            <person name="Butenko A."/>
            <person name="Firsov S."/>
            <person name="Vlcek C."/>
            <person name="Logacheva M.D."/>
            <person name="Field M."/>
            <person name="Filatov D."/>
            <person name="Flegontova O."/>
            <person name="Gerasimov E."/>
            <person name="Jackson A.P."/>
            <person name="Kelly S."/>
            <person name="Opperdoes F."/>
            <person name="O'Reilly A."/>
            <person name="Votypka J."/>
            <person name="Yurchenko V."/>
            <person name="Lukes J."/>
        </authorList>
    </citation>
    <scope>NUCLEOTIDE SEQUENCE [LARGE SCALE GENOMIC DNA]</scope>
    <source>
        <strain evidence="8">H10</strain>
    </source>
</reference>
<dbReference type="EC" id="3.1.4.1" evidence="5"/>
<dbReference type="InterPro" id="IPR014883">
    <property type="entry name" value="VRR_NUC"/>
</dbReference>
<keyword evidence="2 5" id="KW-0479">Metal-binding</keyword>
<comment type="catalytic activity">
    <reaction evidence="5">
        <text>Hydrolytically removes 5'-nucleotides successively from the 3'-hydroxy termini of 3'-hydroxy-terminated oligonucleotides.</text>
        <dbReference type="EC" id="3.1.4.1"/>
    </reaction>
</comment>
<comment type="cofactor">
    <cofactor evidence="5">
        <name>Mg(2+)</name>
        <dbReference type="ChEBI" id="CHEBI:18420"/>
    </cofactor>
    <cofactor evidence="5">
        <name>Mn(2+)</name>
        <dbReference type="ChEBI" id="CHEBI:29035"/>
    </cofactor>
</comment>
<dbReference type="GO" id="GO:0046872">
    <property type="term" value="F:metal ion binding"/>
    <property type="evidence" value="ECO:0007669"/>
    <property type="project" value="UniProtKB-KW"/>
</dbReference>
<proteinExistence type="inferred from homology"/>
<feature type="compositionally biased region" description="Low complexity" evidence="6">
    <location>
        <begin position="734"/>
        <end position="750"/>
    </location>
</feature>
<protein>
    <recommendedName>
        <fullName evidence="5">Fanconi-associated nuclease</fullName>
        <ecNumber evidence="5">3.1.4.1</ecNumber>
    </recommendedName>
</protein>
<feature type="region of interest" description="Disordered" evidence="6">
    <location>
        <begin position="710"/>
        <end position="750"/>
    </location>
</feature>
<dbReference type="GO" id="GO:0005634">
    <property type="term" value="C:nucleus"/>
    <property type="evidence" value="ECO:0007669"/>
    <property type="project" value="UniProtKB-SubCell"/>
</dbReference>
<feature type="region of interest" description="Disordered" evidence="6">
    <location>
        <begin position="451"/>
        <end position="498"/>
    </location>
</feature>
<accession>A0A0N0DW34</accession>
<dbReference type="GO" id="GO:0036297">
    <property type="term" value="P:interstrand cross-link repair"/>
    <property type="evidence" value="ECO:0007669"/>
    <property type="project" value="InterPro"/>
</dbReference>
<dbReference type="GO" id="GO:0008409">
    <property type="term" value="F:5'-3' exonuclease activity"/>
    <property type="evidence" value="ECO:0007669"/>
    <property type="project" value="TreeGrafter"/>
</dbReference>
<keyword evidence="5" id="KW-0539">Nucleus</keyword>
<feature type="region of interest" description="Disordered" evidence="6">
    <location>
        <begin position="1459"/>
        <end position="1517"/>
    </location>
</feature>
<feature type="region of interest" description="Disordered" evidence="6">
    <location>
        <begin position="555"/>
        <end position="603"/>
    </location>
</feature>
<evidence type="ECO:0000256" key="2">
    <source>
        <dbReference type="ARBA" id="ARBA00022723"/>
    </source>
</evidence>
<comment type="caution">
    <text evidence="8">The sequence shown here is derived from an EMBL/GenBank/DDBJ whole genome shotgun (WGS) entry which is preliminary data.</text>
</comment>
<dbReference type="OMA" id="RWFACLE"/>
<name>A0A0N0DW34_LEPPY</name>
<evidence type="ECO:0000256" key="3">
    <source>
        <dbReference type="ARBA" id="ARBA00022801"/>
    </source>
</evidence>
<dbReference type="InterPro" id="IPR033315">
    <property type="entry name" value="Fan1-like"/>
</dbReference>
<gene>
    <name evidence="8" type="ORF">ABB37_03638</name>
</gene>
<feature type="compositionally biased region" description="Low complexity" evidence="6">
    <location>
        <begin position="72"/>
        <end position="81"/>
    </location>
</feature>
<keyword evidence="9" id="KW-1185">Reference proteome</keyword>
<dbReference type="EMBL" id="LGTL01000006">
    <property type="protein sequence ID" value="KPA81218.1"/>
    <property type="molecule type" value="Genomic_DNA"/>
</dbReference>
<keyword evidence="5" id="KW-0234">DNA repair</keyword>
<keyword evidence="5" id="KW-0227">DNA damage</keyword>
<keyword evidence="5" id="KW-0464">Manganese</keyword>
<evidence type="ECO:0000256" key="1">
    <source>
        <dbReference type="ARBA" id="ARBA00022722"/>
    </source>
</evidence>
<comment type="similarity">
    <text evidence="5">Belongs to the FAN1 family.</text>
</comment>
<dbReference type="Pfam" id="PF08774">
    <property type="entry name" value="VRR_NUC"/>
    <property type="match status" value="1"/>
</dbReference>
<organism evidence="8 9">
    <name type="scientific">Leptomonas pyrrhocoris</name>
    <name type="common">Firebug parasite</name>
    <dbReference type="NCBI Taxonomy" id="157538"/>
    <lineage>
        <taxon>Eukaryota</taxon>
        <taxon>Discoba</taxon>
        <taxon>Euglenozoa</taxon>
        <taxon>Kinetoplastea</taxon>
        <taxon>Metakinetoplastina</taxon>
        <taxon>Trypanosomatida</taxon>
        <taxon>Trypanosomatidae</taxon>
        <taxon>Leishmaniinae</taxon>
        <taxon>Leptomonas</taxon>
    </lineage>
</organism>
<dbReference type="GO" id="GO:0070336">
    <property type="term" value="F:flap-structured DNA binding"/>
    <property type="evidence" value="ECO:0007669"/>
    <property type="project" value="TreeGrafter"/>
</dbReference>
<feature type="compositionally biased region" description="Low complexity" evidence="6">
    <location>
        <begin position="555"/>
        <end position="566"/>
    </location>
</feature>
<keyword evidence="4 5" id="KW-0460">Magnesium</keyword>
<dbReference type="GO" id="GO:0004528">
    <property type="term" value="F:phosphodiesterase I activity"/>
    <property type="evidence" value="ECO:0007669"/>
    <property type="project" value="UniProtKB-EC"/>
</dbReference>
<evidence type="ECO:0000256" key="5">
    <source>
        <dbReference type="RuleBase" id="RU365033"/>
    </source>
</evidence>
<evidence type="ECO:0000256" key="4">
    <source>
        <dbReference type="ARBA" id="ARBA00022842"/>
    </source>
</evidence>
<dbReference type="Proteomes" id="UP000037923">
    <property type="component" value="Unassembled WGS sequence"/>
</dbReference>
<evidence type="ECO:0000313" key="8">
    <source>
        <dbReference type="EMBL" id="KPA81218.1"/>
    </source>
</evidence>
<comment type="function">
    <text evidence="5">Nuclease required for the repair of DNA interstrand cross-links (ICL). Acts as a 5'-3' exonuclease that anchors at a cut end of DNA and cleaves DNA successively at every third nucleotide, allowing to excise an ICL from one strand through flanking incisions.</text>
</comment>
<feature type="compositionally biased region" description="Basic and acidic residues" evidence="6">
    <location>
        <begin position="1301"/>
        <end position="1319"/>
    </location>
</feature>
<keyword evidence="3 5" id="KW-0378">Hydrolase</keyword>
<dbReference type="PANTHER" id="PTHR15749:SF4">
    <property type="entry name" value="FANCONI-ASSOCIATED NUCLEASE 1"/>
    <property type="match status" value="1"/>
</dbReference>
<dbReference type="RefSeq" id="XP_015659657.1">
    <property type="nucleotide sequence ID" value="XM_015801037.1"/>
</dbReference>